<protein>
    <submittedName>
        <fullName evidence="1">Uncharacterized protein</fullName>
    </submittedName>
</protein>
<reference evidence="1 2" key="1">
    <citation type="submission" date="2017-09" db="EMBL/GenBank/DDBJ databases">
        <title>Large-scale bioinformatics analysis of Bacillus genomes uncovers conserved roles of natural products in bacterial physiology.</title>
        <authorList>
            <consortium name="Agbiome Team Llc"/>
            <person name="Bleich R.M."/>
            <person name="Grubbs K.J."/>
            <person name="Santa Maria K.C."/>
            <person name="Allen S.E."/>
            <person name="Farag S."/>
            <person name="Shank E.A."/>
            <person name="Bowers A."/>
        </authorList>
    </citation>
    <scope>NUCLEOTIDE SEQUENCE [LARGE SCALE GENOMIC DNA]</scope>
    <source>
        <strain evidence="1 2">AFS092789</strain>
    </source>
</reference>
<comment type="caution">
    <text evidence="1">The sequence shown here is derived from an EMBL/GenBank/DDBJ whole genome shotgun (WGS) entry which is preliminary data.</text>
</comment>
<proteinExistence type="predicted"/>
<evidence type="ECO:0000313" key="1">
    <source>
        <dbReference type="EMBL" id="PDZ93992.1"/>
    </source>
</evidence>
<dbReference type="EMBL" id="NVMX01000295">
    <property type="protein sequence ID" value="PDZ93992.1"/>
    <property type="molecule type" value="Genomic_DNA"/>
</dbReference>
<dbReference type="Proteomes" id="UP000219922">
    <property type="component" value="Unassembled WGS sequence"/>
</dbReference>
<gene>
    <name evidence="1" type="ORF">CON36_36225</name>
</gene>
<accession>A0A9X6XUP7</accession>
<dbReference type="AlphaFoldDB" id="A0A9X6XUP7"/>
<sequence length="75" mass="8791">MRNLINKKVGVTENQLRTIKEYTKEISDAVTRMEMALNMVKEELLHVDDAKEIISNEQGDVIKMMKYVQKCFKTK</sequence>
<name>A0A9X6XUP7_BACCE</name>
<dbReference type="RefSeq" id="WP_098007395.1">
    <property type="nucleotide sequence ID" value="NZ_JAWLRU010000002.1"/>
</dbReference>
<organism evidence="1 2">
    <name type="scientific">Bacillus cereus</name>
    <dbReference type="NCBI Taxonomy" id="1396"/>
    <lineage>
        <taxon>Bacteria</taxon>
        <taxon>Bacillati</taxon>
        <taxon>Bacillota</taxon>
        <taxon>Bacilli</taxon>
        <taxon>Bacillales</taxon>
        <taxon>Bacillaceae</taxon>
        <taxon>Bacillus</taxon>
        <taxon>Bacillus cereus group</taxon>
    </lineage>
</organism>
<evidence type="ECO:0000313" key="2">
    <source>
        <dbReference type="Proteomes" id="UP000219922"/>
    </source>
</evidence>